<dbReference type="PIRSF" id="PIRSF029225">
    <property type="entry name" value="DNA_pol_III_psi"/>
    <property type="match status" value="1"/>
</dbReference>
<keyword evidence="1" id="KW-0239">DNA-directed DNA polymerase</keyword>
<dbReference type="Pfam" id="PF03603">
    <property type="entry name" value="DNA_III_psi"/>
    <property type="match status" value="1"/>
</dbReference>
<dbReference type="InterPro" id="IPR004615">
    <property type="entry name" value="DNA_pol_III_psi"/>
</dbReference>
<keyword evidence="1" id="KW-0235">DNA replication</keyword>
<evidence type="ECO:0000313" key="2">
    <source>
        <dbReference type="EMBL" id="CAH0532797.1"/>
    </source>
</evidence>
<name>A0ABM8ZR74_9VIBR</name>
<keyword evidence="3" id="KW-1185">Reference proteome</keyword>
<dbReference type="SUPFAM" id="SSF102220">
    <property type="entry name" value="DNA polymerase III psi subunit"/>
    <property type="match status" value="1"/>
</dbReference>
<comment type="caution">
    <text evidence="2">The sequence shown here is derived from an EMBL/GenBank/DDBJ whole genome shotgun (WGS) entry which is preliminary data.</text>
</comment>
<comment type="function">
    <text evidence="1">Part of the beta sliding clamp loading complex, which hydrolyzes ATP to load the beta clamp onto primed DNA to form the DNA replication pre-initiation complex. DNA polymerase III is a complex, multichain enzyme responsible for most of the replicative synthesis in bacteria. This DNA polymerase also exhibits 3' to 5' exonuclease activity.</text>
</comment>
<reference evidence="2" key="1">
    <citation type="submission" date="2021-11" db="EMBL/GenBank/DDBJ databases">
        <authorList>
            <person name="Rodrigo-Torres L."/>
            <person name="Arahal R. D."/>
            <person name="Lucena T."/>
        </authorList>
    </citation>
    <scope>NUCLEOTIDE SEQUENCE</scope>
    <source>
        <strain evidence="2">CECT 7929</strain>
    </source>
</reference>
<evidence type="ECO:0000313" key="3">
    <source>
        <dbReference type="Proteomes" id="UP000838672"/>
    </source>
</evidence>
<dbReference type="RefSeq" id="WP_237464838.1">
    <property type="nucleotide sequence ID" value="NZ_CAKLDI010000001.1"/>
</dbReference>
<gene>
    <name evidence="2" type="ORF">VST7929_00644</name>
</gene>
<dbReference type="Proteomes" id="UP000838672">
    <property type="component" value="Unassembled WGS sequence"/>
</dbReference>
<dbReference type="InterPro" id="IPR036654">
    <property type="entry name" value="DNA_pol_III_psi_sf"/>
</dbReference>
<organism evidence="2 3">
    <name type="scientific">Vibrio stylophorae</name>
    <dbReference type="NCBI Taxonomy" id="659351"/>
    <lineage>
        <taxon>Bacteria</taxon>
        <taxon>Pseudomonadati</taxon>
        <taxon>Pseudomonadota</taxon>
        <taxon>Gammaproteobacteria</taxon>
        <taxon>Vibrionales</taxon>
        <taxon>Vibrionaceae</taxon>
        <taxon>Vibrio</taxon>
    </lineage>
</organism>
<protein>
    <recommendedName>
        <fullName evidence="1">DNA polymerase III subunit psi</fullName>
    </recommendedName>
</protein>
<proteinExistence type="predicted"/>
<sequence>MSQQQSAAARYFLQQMDLPVWQLRNSHVFAQASTAITLPETAQLLLVSETQPQGETLVLVEKILSTMKLKAEQVVWMAPESLRQLSAHQLTWCWCALEHMPALPASLEGIKALHSCTLQRLSTDDSAKRQLWQQIKQQLTQTQQQ</sequence>
<dbReference type="EMBL" id="CAKLDI010000001">
    <property type="protein sequence ID" value="CAH0532797.1"/>
    <property type="molecule type" value="Genomic_DNA"/>
</dbReference>
<dbReference type="Gene3D" id="3.40.50.10220">
    <property type="entry name" value="DNA polymerase III, psi subunit"/>
    <property type="match status" value="1"/>
</dbReference>
<evidence type="ECO:0000256" key="1">
    <source>
        <dbReference type="PIRNR" id="PIRNR029225"/>
    </source>
</evidence>
<keyword evidence="1" id="KW-0808">Transferase</keyword>
<accession>A0ABM8ZR74</accession>
<keyword evidence="1" id="KW-0548">Nucleotidyltransferase</keyword>